<comment type="caution">
    <text evidence="5">The sequence shown here is derived from an EMBL/GenBank/DDBJ whole genome shotgun (WGS) entry which is preliminary data.</text>
</comment>
<keyword evidence="2" id="KW-1133">Transmembrane helix</keyword>
<evidence type="ECO:0000256" key="2">
    <source>
        <dbReference type="SAM" id="Phobius"/>
    </source>
</evidence>
<evidence type="ECO:0000313" key="3">
    <source>
        <dbReference type="EMBL" id="CAF0728381.1"/>
    </source>
</evidence>
<feature type="transmembrane region" description="Helical" evidence="2">
    <location>
        <begin position="48"/>
        <end position="70"/>
    </location>
</feature>
<dbReference type="Proteomes" id="UP000663874">
    <property type="component" value="Unassembled WGS sequence"/>
</dbReference>
<gene>
    <name evidence="7" type="ORF">FNK824_LOCUS6862</name>
    <name evidence="3" type="ORF">JXQ802_LOCUS308</name>
    <name evidence="4" type="ORF">JXQ802_LOCUS418</name>
    <name evidence="5" type="ORF">PYM288_LOCUS2474</name>
    <name evidence="6" type="ORF">SEV965_LOCUS421</name>
</gene>
<evidence type="ECO:0000313" key="4">
    <source>
        <dbReference type="EMBL" id="CAF0729899.1"/>
    </source>
</evidence>
<accession>A0A813PVR6</accession>
<dbReference type="EMBL" id="CAJNOH010000016">
    <property type="protein sequence ID" value="CAF0758451.1"/>
    <property type="molecule type" value="Genomic_DNA"/>
</dbReference>
<feature type="region of interest" description="Disordered" evidence="1">
    <location>
        <begin position="277"/>
        <end position="296"/>
    </location>
</feature>
<dbReference type="Proteomes" id="UP000663889">
    <property type="component" value="Unassembled WGS sequence"/>
</dbReference>
<dbReference type="EMBL" id="CAJNOU010000006">
    <property type="protein sequence ID" value="CAF0796682.1"/>
    <property type="molecule type" value="Genomic_DNA"/>
</dbReference>
<evidence type="ECO:0000313" key="5">
    <source>
        <dbReference type="EMBL" id="CAF0758451.1"/>
    </source>
</evidence>
<evidence type="ECO:0000313" key="6">
    <source>
        <dbReference type="EMBL" id="CAF0796682.1"/>
    </source>
</evidence>
<sequence>MYKKSIVRIENENQTDLNNPALNDIIATNHVVFTKKPHKERLSRACKAAILMLSLGLVAIGIIVLTLVLAHSRNTHMAVMSRSAETNFIVTSNNSRFLFVNQEDLTTITNEQTENGYWPEKTVILTSNNLHTLTTQNVDMSSSIMRTKQNEYIHSDTQSMKTYPSSNIIVNEHATISTTIQTTISNQQTTFAPSSHHFTTMMTTENELTTIMESQEYIEMSSNSAMTSIVESNSTLTQDNTTPMPEDTSSTIFINRYFNIESSTIANDDENKRQMLAKKNKNNSTEEDIKDDVLFS</sequence>
<proteinExistence type="predicted"/>
<evidence type="ECO:0000256" key="1">
    <source>
        <dbReference type="SAM" id="MobiDB-lite"/>
    </source>
</evidence>
<dbReference type="EMBL" id="CAJNOL010000003">
    <property type="protein sequence ID" value="CAF0728381.1"/>
    <property type="molecule type" value="Genomic_DNA"/>
</dbReference>
<evidence type="ECO:0000313" key="9">
    <source>
        <dbReference type="Proteomes" id="UP000663870"/>
    </source>
</evidence>
<dbReference type="Proteomes" id="UP000663870">
    <property type="component" value="Unassembled WGS sequence"/>
</dbReference>
<dbReference type="AlphaFoldDB" id="A0A813PVR6"/>
<dbReference type="EMBL" id="CAJNOL010000004">
    <property type="protein sequence ID" value="CAF0729899.1"/>
    <property type="molecule type" value="Genomic_DNA"/>
</dbReference>
<keyword evidence="2" id="KW-0812">Transmembrane</keyword>
<protein>
    <submittedName>
        <fullName evidence="5">Uncharacterized protein</fullName>
    </submittedName>
</protein>
<keyword evidence="9" id="KW-1185">Reference proteome</keyword>
<keyword evidence="2" id="KW-0472">Membrane</keyword>
<dbReference type="EMBL" id="CAJOBE010000613">
    <property type="protein sequence ID" value="CAF3665924.1"/>
    <property type="molecule type" value="Genomic_DNA"/>
</dbReference>
<organism evidence="5 8">
    <name type="scientific">Rotaria sordida</name>
    <dbReference type="NCBI Taxonomy" id="392033"/>
    <lineage>
        <taxon>Eukaryota</taxon>
        <taxon>Metazoa</taxon>
        <taxon>Spiralia</taxon>
        <taxon>Gnathifera</taxon>
        <taxon>Rotifera</taxon>
        <taxon>Eurotatoria</taxon>
        <taxon>Bdelloidea</taxon>
        <taxon>Philodinida</taxon>
        <taxon>Philodinidae</taxon>
        <taxon>Rotaria</taxon>
    </lineage>
</organism>
<evidence type="ECO:0000313" key="7">
    <source>
        <dbReference type="EMBL" id="CAF3665924.1"/>
    </source>
</evidence>
<evidence type="ECO:0000313" key="8">
    <source>
        <dbReference type="Proteomes" id="UP000663854"/>
    </source>
</evidence>
<dbReference type="Proteomes" id="UP000663854">
    <property type="component" value="Unassembled WGS sequence"/>
</dbReference>
<name>A0A813PVR6_9BILA</name>
<reference evidence="5" key="1">
    <citation type="submission" date="2021-02" db="EMBL/GenBank/DDBJ databases">
        <authorList>
            <person name="Nowell W R."/>
        </authorList>
    </citation>
    <scope>NUCLEOTIDE SEQUENCE</scope>
</reference>